<evidence type="ECO:0000313" key="4">
    <source>
        <dbReference type="EMBL" id="SFE26543.1"/>
    </source>
</evidence>
<evidence type="ECO:0000256" key="1">
    <source>
        <dbReference type="ARBA" id="ARBA00005564"/>
    </source>
</evidence>
<reference evidence="5" key="1">
    <citation type="submission" date="2016-10" db="EMBL/GenBank/DDBJ databases">
        <authorList>
            <person name="Varghese N."/>
            <person name="Submissions S."/>
        </authorList>
    </citation>
    <scope>NUCLEOTIDE SEQUENCE [LARGE SCALE GENOMIC DNA]</scope>
    <source>
        <strain evidence="5">DSM 7481</strain>
    </source>
</reference>
<keyword evidence="5" id="KW-1185">Reference proteome</keyword>
<dbReference type="PANTHER" id="PTHR30344:SF1">
    <property type="entry name" value="6-PHOSPHOGLUCONOLACTONASE"/>
    <property type="match status" value="1"/>
</dbReference>
<feature type="signal peptide" evidence="3">
    <location>
        <begin position="1"/>
        <end position="31"/>
    </location>
</feature>
<feature type="chain" id="PRO_5011606421" evidence="3">
    <location>
        <begin position="32"/>
        <end position="367"/>
    </location>
</feature>
<evidence type="ECO:0000313" key="5">
    <source>
        <dbReference type="Proteomes" id="UP000199517"/>
    </source>
</evidence>
<keyword evidence="2" id="KW-0313">Glucose metabolism</keyword>
<dbReference type="Gene3D" id="2.130.10.10">
    <property type="entry name" value="YVTN repeat-like/Quinoprotein amine dehydrogenase"/>
    <property type="match status" value="1"/>
</dbReference>
<comment type="similarity">
    <text evidence="1">Belongs to the cycloisomerase 2 family.</text>
</comment>
<dbReference type="InterPro" id="IPR015943">
    <property type="entry name" value="WD40/YVTN_repeat-like_dom_sf"/>
</dbReference>
<evidence type="ECO:0000256" key="2">
    <source>
        <dbReference type="ARBA" id="ARBA00022526"/>
    </source>
</evidence>
<dbReference type="RefSeq" id="WP_092957444.1">
    <property type="nucleotide sequence ID" value="NZ_FOMQ01000023.1"/>
</dbReference>
<dbReference type="GO" id="GO:0006006">
    <property type="term" value="P:glucose metabolic process"/>
    <property type="evidence" value="ECO:0007669"/>
    <property type="project" value="UniProtKB-KW"/>
</dbReference>
<dbReference type="Proteomes" id="UP000199517">
    <property type="component" value="Unassembled WGS sequence"/>
</dbReference>
<evidence type="ECO:0000256" key="3">
    <source>
        <dbReference type="SAM" id="SignalP"/>
    </source>
</evidence>
<dbReference type="AlphaFoldDB" id="A0A1I1Z7S0"/>
<name>A0A1I1Z7S0_9BURK</name>
<dbReference type="GO" id="GO:0005829">
    <property type="term" value="C:cytosol"/>
    <property type="evidence" value="ECO:0007669"/>
    <property type="project" value="TreeGrafter"/>
</dbReference>
<sequence length="367" mass="38692">MKNLSRSPALHKARIAAAALLTCLAAGTASAATWVYVSNADSQDVSVYELDRAAAVLTPVETQALGGQAMPMAVSPDKRVLYVALRSQPFRVASLAIDPATGRLRKLGEAALADSMANIDTDATGRWLFAASYPGHKITVNSIGQDGTVGAVQQLIPTAPNAHAIHADASNRFVFATSLGGDHLSSWRFDPDKGVLTANEPALTPVAPEKSGPRHFVWDKAQRYMYVLDELDAGLHVMAYDAGRGTLRAVQRTTTLPAGFAGKPWGADLHLSPDGRTLYASERSSSTLSAFRVDGATGQLQLLGQVATEKTPRGFAIDSSGRFLIAAGQDSHSVSLHPIDPATGLPGAPSRVAAGRNPNWVEIVELP</sequence>
<organism evidence="4 5">
    <name type="scientific">Paracidovorax konjaci</name>
    <dbReference type="NCBI Taxonomy" id="32040"/>
    <lineage>
        <taxon>Bacteria</taxon>
        <taxon>Pseudomonadati</taxon>
        <taxon>Pseudomonadota</taxon>
        <taxon>Betaproteobacteria</taxon>
        <taxon>Burkholderiales</taxon>
        <taxon>Comamonadaceae</taxon>
        <taxon>Paracidovorax</taxon>
    </lineage>
</organism>
<dbReference type="SUPFAM" id="SSF50974">
    <property type="entry name" value="Nitrous oxide reductase, N-terminal domain"/>
    <property type="match status" value="2"/>
</dbReference>
<dbReference type="InterPro" id="IPR011045">
    <property type="entry name" value="N2O_reductase_N"/>
</dbReference>
<dbReference type="GO" id="GO:0017057">
    <property type="term" value="F:6-phosphogluconolactonase activity"/>
    <property type="evidence" value="ECO:0007669"/>
    <property type="project" value="TreeGrafter"/>
</dbReference>
<dbReference type="InterPro" id="IPR019405">
    <property type="entry name" value="Lactonase_7-beta_prop"/>
</dbReference>
<dbReference type="OrthoDB" id="9790815at2"/>
<gene>
    <name evidence="4" type="ORF">SAMN04489710_1239</name>
</gene>
<dbReference type="EMBL" id="FOMQ01000023">
    <property type="protein sequence ID" value="SFE26543.1"/>
    <property type="molecule type" value="Genomic_DNA"/>
</dbReference>
<dbReference type="Pfam" id="PF10282">
    <property type="entry name" value="Lactonase"/>
    <property type="match status" value="1"/>
</dbReference>
<protein>
    <submittedName>
        <fullName evidence="4">6-phosphogluconolactonase</fullName>
    </submittedName>
</protein>
<keyword evidence="2" id="KW-0119">Carbohydrate metabolism</keyword>
<dbReference type="InterPro" id="IPR050282">
    <property type="entry name" value="Cycloisomerase_2"/>
</dbReference>
<keyword evidence="3" id="KW-0732">Signal</keyword>
<accession>A0A1I1Z7S0</accession>
<dbReference type="PANTHER" id="PTHR30344">
    <property type="entry name" value="6-PHOSPHOGLUCONOLACTONASE-RELATED"/>
    <property type="match status" value="1"/>
</dbReference>
<dbReference type="STRING" id="32040.SAMN04489710_1239"/>
<proteinExistence type="inferred from homology"/>